<comment type="caution">
    <text evidence="1">The sequence shown here is derived from an EMBL/GenBank/DDBJ whole genome shotgun (WGS) entry which is preliminary data.</text>
</comment>
<accession>A0A9P0QIB9</accession>
<proteinExistence type="predicted"/>
<dbReference type="Proteomes" id="UP001152888">
    <property type="component" value="Unassembled WGS sequence"/>
</dbReference>
<gene>
    <name evidence="1" type="ORF">ACAOBT_LOCUS38036</name>
</gene>
<sequence length="59" mass="6621">MSKISAKMVEDSITAPNTITNKFTSTLFSFLQLGTFVVKSLYLFLRIHRSPVSPETRGI</sequence>
<evidence type="ECO:0000313" key="2">
    <source>
        <dbReference type="Proteomes" id="UP001152888"/>
    </source>
</evidence>
<organism evidence="1 2">
    <name type="scientific">Acanthoscelides obtectus</name>
    <name type="common">Bean weevil</name>
    <name type="synonym">Bruchus obtectus</name>
    <dbReference type="NCBI Taxonomy" id="200917"/>
    <lineage>
        <taxon>Eukaryota</taxon>
        <taxon>Metazoa</taxon>
        <taxon>Ecdysozoa</taxon>
        <taxon>Arthropoda</taxon>
        <taxon>Hexapoda</taxon>
        <taxon>Insecta</taxon>
        <taxon>Pterygota</taxon>
        <taxon>Neoptera</taxon>
        <taxon>Endopterygota</taxon>
        <taxon>Coleoptera</taxon>
        <taxon>Polyphaga</taxon>
        <taxon>Cucujiformia</taxon>
        <taxon>Chrysomeloidea</taxon>
        <taxon>Chrysomelidae</taxon>
        <taxon>Bruchinae</taxon>
        <taxon>Bruchini</taxon>
        <taxon>Acanthoscelides</taxon>
    </lineage>
</organism>
<reference evidence="1" key="1">
    <citation type="submission" date="2022-03" db="EMBL/GenBank/DDBJ databases">
        <authorList>
            <person name="Sayadi A."/>
        </authorList>
    </citation>
    <scope>NUCLEOTIDE SEQUENCE</scope>
</reference>
<keyword evidence="2" id="KW-1185">Reference proteome</keyword>
<name>A0A9P0QIB9_ACAOB</name>
<dbReference type="AlphaFoldDB" id="A0A9P0QIB9"/>
<dbReference type="EMBL" id="CAKOFQ010011349">
    <property type="protein sequence ID" value="CAH2020698.1"/>
    <property type="molecule type" value="Genomic_DNA"/>
</dbReference>
<protein>
    <submittedName>
        <fullName evidence="1">Uncharacterized protein</fullName>
    </submittedName>
</protein>
<evidence type="ECO:0000313" key="1">
    <source>
        <dbReference type="EMBL" id="CAH2020698.1"/>
    </source>
</evidence>